<evidence type="ECO:0000313" key="12">
    <source>
        <dbReference type="Proteomes" id="UP000289758"/>
    </source>
</evidence>
<reference evidence="11 12" key="1">
    <citation type="submission" date="2017-10" db="EMBL/GenBank/DDBJ databases">
        <title>Genomics of the genus Arcobacter.</title>
        <authorList>
            <person name="Perez-Cataluna A."/>
            <person name="Figueras M.J."/>
        </authorList>
    </citation>
    <scope>NUCLEOTIDE SEQUENCE [LARGE SCALE GENOMIC DNA]</scope>
    <source>
        <strain evidence="11 12">CECT 8441</strain>
    </source>
</reference>
<dbReference type="InterPro" id="IPR031157">
    <property type="entry name" value="G_TR_CS"/>
</dbReference>
<dbReference type="InterPro" id="IPR009000">
    <property type="entry name" value="Transl_B-barrel_sf"/>
</dbReference>
<dbReference type="Pfam" id="PF22594">
    <property type="entry name" value="GTP-eEF1A_C"/>
    <property type="match status" value="1"/>
</dbReference>
<dbReference type="CDD" id="cd04095">
    <property type="entry name" value="CysN_NoDQ_III"/>
    <property type="match status" value="1"/>
</dbReference>
<evidence type="ECO:0000256" key="8">
    <source>
        <dbReference type="ARBA" id="ARBA00062688"/>
    </source>
</evidence>
<dbReference type="NCBIfam" id="TIGR00231">
    <property type="entry name" value="small_GTP"/>
    <property type="match status" value="1"/>
</dbReference>
<dbReference type="FunFam" id="2.40.30.10:FF:000027">
    <property type="entry name" value="Sulfate adenylyltransferase subunit 1"/>
    <property type="match status" value="1"/>
</dbReference>
<dbReference type="RefSeq" id="WP_129085847.1">
    <property type="nucleotide sequence ID" value="NZ_CP053836.1"/>
</dbReference>
<evidence type="ECO:0000256" key="2">
    <source>
        <dbReference type="ARBA" id="ARBA00022679"/>
    </source>
</evidence>
<dbReference type="GO" id="GO:0070814">
    <property type="term" value="P:hydrogen sulfide biosynthetic process"/>
    <property type="evidence" value="ECO:0007669"/>
    <property type="project" value="UniProtKB-UniRule"/>
</dbReference>
<dbReference type="FunFam" id="3.40.50.300:FF:000119">
    <property type="entry name" value="Sulfate adenylyltransferase subunit 1"/>
    <property type="match status" value="1"/>
</dbReference>
<dbReference type="InterPro" id="IPR000795">
    <property type="entry name" value="T_Tr_GTP-bd_dom"/>
</dbReference>
<dbReference type="InterPro" id="IPR041757">
    <property type="entry name" value="CysN_GTP-bd"/>
</dbReference>
<dbReference type="PRINTS" id="PR00315">
    <property type="entry name" value="ELONGATNFCT"/>
</dbReference>
<dbReference type="GO" id="GO:0003924">
    <property type="term" value="F:GTPase activity"/>
    <property type="evidence" value="ECO:0007669"/>
    <property type="project" value="InterPro"/>
</dbReference>
<gene>
    <name evidence="9" type="primary">cysN</name>
    <name evidence="11" type="ORF">CRV07_00225</name>
</gene>
<dbReference type="GO" id="GO:0005525">
    <property type="term" value="F:GTP binding"/>
    <property type="evidence" value="ECO:0007669"/>
    <property type="project" value="UniProtKB-UniRule"/>
</dbReference>
<evidence type="ECO:0000256" key="5">
    <source>
        <dbReference type="ARBA" id="ARBA00022840"/>
    </source>
</evidence>
<feature type="binding site" evidence="9">
    <location>
        <begin position="165"/>
        <end position="168"/>
    </location>
    <ligand>
        <name>GTP</name>
        <dbReference type="ChEBI" id="CHEBI:37565"/>
    </ligand>
</feature>
<dbReference type="NCBIfam" id="NF004035">
    <property type="entry name" value="PRK05506.1"/>
    <property type="match status" value="1"/>
</dbReference>
<protein>
    <recommendedName>
        <fullName evidence="9">Sulfate adenylyltransferase subunit 1</fullName>
        <ecNumber evidence="9">2.7.7.4</ecNumber>
    </recommendedName>
    <alternativeName>
        <fullName evidence="9">ATP-sulfurylase large subunit</fullName>
    </alternativeName>
    <alternativeName>
        <fullName evidence="9">Sulfate adenylate transferase</fullName>
        <shortName evidence="9">SAT</shortName>
    </alternativeName>
</protein>
<dbReference type="PROSITE" id="PS51722">
    <property type="entry name" value="G_TR_2"/>
    <property type="match status" value="1"/>
</dbReference>
<proteinExistence type="inferred from homology"/>
<feature type="binding site" evidence="9">
    <location>
        <begin position="110"/>
        <end position="114"/>
    </location>
    <ligand>
        <name>GTP</name>
        <dbReference type="ChEBI" id="CHEBI:37565"/>
    </ligand>
</feature>
<sequence length="470" mass="53185">MSIQEVKIANDIESYLKEHENKQLLRFITCGSVDDGKSTLIGRLLHDSKMIFEDQLAAIKNDSKKTNTTDNEFDLSLLVDGLQSEREQGITIDVAYRYFATDKRKFIIADTPGHEQYTRNMATGASTADLAIILIDARYGVQTQTKRHSFITKLLGIKHLIIAINKMDLVDFSQERFEEIKKDYLEFAKELNLTSDLTLIPLSALNGDNVVNLSEKSPWYKGETLMNTLENIEISQDRDLIHFRMPVQYVNRPNLNFRGFCGTVSSGIIKVGDSITVLPSKKSSTVKEIITYDGNLEYAYAQQAITITLNDEIDISRGDILVKSEEQPELSDSLDVDIVWMNEEPLIKGKSYYIKRASTTVVGNIESFYYKTDVNTLEQEQTDSLELNEIARVKLSLNQSIAFDPYNQNKPMGSFIVIDRISNNTVGAGMIIQKSEKSKATATGEFSAFEVELNALIRKHFPHWEAKEIL</sequence>
<dbReference type="InterPro" id="IPR054696">
    <property type="entry name" value="GTP-eEF1A_C"/>
</dbReference>
<dbReference type="InterPro" id="IPR011779">
    <property type="entry name" value="SO4_adenylTrfase_lsu"/>
</dbReference>
<dbReference type="GO" id="GO:0005524">
    <property type="term" value="F:ATP binding"/>
    <property type="evidence" value="ECO:0007669"/>
    <property type="project" value="UniProtKB-KW"/>
</dbReference>
<dbReference type="InterPro" id="IPR027417">
    <property type="entry name" value="P-loop_NTPase"/>
</dbReference>
<dbReference type="UniPathway" id="UPA00140">
    <property type="reaction ID" value="UER00204"/>
</dbReference>
<dbReference type="InterPro" id="IPR044139">
    <property type="entry name" value="CysN_NoDQ_III"/>
</dbReference>
<dbReference type="Gene3D" id="3.40.50.300">
    <property type="entry name" value="P-loop containing nucleotide triphosphate hydrolases"/>
    <property type="match status" value="1"/>
</dbReference>
<dbReference type="EMBL" id="PDKK01000001">
    <property type="protein sequence ID" value="RXK08269.1"/>
    <property type="molecule type" value="Genomic_DNA"/>
</dbReference>
<dbReference type="HAMAP" id="MF_00062">
    <property type="entry name" value="Sulf_adenylyltr_sub1"/>
    <property type="match status" value="1"/>
</dbReference>
<dbReference type="NCBIfam" id="NF003478">
    <property type="entry name" value="PRK05124.1"/>
    <property type="match status" value="1"/>
</dbReference>
<evidence type="ECO:0000256" key="1">
    <source>
        <dbReference type="ARBA" id="ARBA00005048"/>
    </source>
</evidence>
<evidence type="ECO:0000256" key="7">
    <source>
        <dbReference type="ARBA" id="ARBA00055271"/>
    </source>
</evidence>
<comment type="catalytic activity">
    <reaction evidence="9">
        <text>sulfate + ATP + H(+) = adenosine 5'-phosphosulfate + diphosphate</text>
        <dbReference type="Rhea" id="RHEA:18133"/>
        <dbReference type="ChEBI" id="CHEBI:15378"/>
        <dbReference type="ChEBI" id="CHEBI:16189"/>
        <dbReference type="ChEBI" id="CHEBI:30616"/>
        <dbReference type="ChEBI" id="CHEBI:33019"/>
        <dbReference type="ChEBI" id="CHEBI:58243"/>
        <dbReference type="EC" id="2.7.7.4"/>
    </reaction>
</comment>
<dbReference type="InterPro" id="IPR050100">
    <property type="entry name" value="TRAFAC_GTPase_members"/>
</dbReference>
<keyword evidence="2 9" id="KW-0808">Transferase</keyword>
<evidence type="ECO:0000256" key="6">
    <source>
        <dbReference type="ARBA" id="ARBA00023134"/>
    </source>
</evidence>
<dbReference type="EC" id="2.7.7.4" evidence="9"/>
<dbReference type="Gene3D" id="2.40.30.10">
    <property type="entry name" value="Translation factors"/>
    <property type="match status" value="2"/>
</dbReference>
<dbReference type="InterPro" id="IPR009001">
    <property type="entry name" value="Transl_elong_EF1A/Init_IF2_C"/>
</dbReference>
<dbReference type="AlphaFoldDB" id="A0A4Q1ANV9"/>
<dbReference type="InterPro" id="IPR005225">
    <property type="entry name" value="Small_GTP-bd"/>
</dbReference>
<keyword evidence="12" id="KW-1185">Reference proteome</keyword>
<evidence type="ECO:0000256" key="3">
    <source>
        <dbReference type="ARBA" id="ARBA00022695"/>
    </source>
</evidence>
<comment type="similarity">
    <text evidence="9">Belongs to the TRAFAC class translation factor GTPase superfamily. Classic translation factor GTPase family. CysN/NodQ subfamily.</text>
</comment>
<keyword evidence="6 9" id="KW-0342">GTP-binding</keyword>
<dbReference type="SUPFAM" id="SSF50465">
    <property type="entry name" value="EF-Tu/eEF-1alpha/eIF2-gamma C-terminal domain"/>
    <property type="match status" value="1"/>
</dbReference>
<comment type="function">
    <text evidence="7 9">With CysD forms the ATP sulfurylase (ATPS) that catalyzes the adenylation of sulfate producing adenosine 5'-phosphosulfate (APS) and diphosphate, the first enzymatic step in sulfur assimilation pathway. APS synthesis involves the formation of a high-energy phosphoric-sulfuric acid anhydride bond driven by GTP hydrolysis by CysN coupled to ATP hydrolysis by CysD.</text>
</comment>
<keyword evidence="4 9" id="KW-0547">Nucleotide-binding</keyword>
<dbReference type="NCBIfam" id="TIGR02034">
    <property type="entry name" value="CysN"/>
    <property type="match status" value="1"/>
</dbReference>
<dbReference type="SUPFAM" id="SSF50447">
    <property type="entry name" value="Translation proteins"/>
    <property type="match status" value="1"/>
</dbReference>
<dbReference type="GO" id="GO:0000103">
    <property type="term" value="P:sulfate assimilation"/>
    <property type="evidence" value="ECO:0007669"/>
    <property type="project" value="UniProtKB-UniRule"/>
</dbReference>
<dbReference type="CDD" id="cd03695">
    <property type="entry name" value="CysN_NodQ_II"/>
    <property type="match status" value="1"/>
</dbReference>
<organism evidence="11 12">
    <name type="scientific">Halarcobacter ebronensis</name>
    <dbReference type="NCBI Taxonomy" id="1462615"/>
    <lineage>
        <taxon>Bacteria</taxon>
        <taxon>Pseudomonadati</taxon>
        <taxon>Campylobacterota</taxon>
        <taxon>Epsilonproteobacteria</taxon>
        <taxon>Campylobacterales</taxon>
        <taxon>Arcobacteraceae</taxon>
        <taxon>Halarcobacter</taxon>
    </lineage>
</organism>
<dbReference type="Pfam" id="PF00009">
    <property type="entry name" value="GTP_EFTU"/>
    <property type="match status" value="1"/>
</dbReference>
<dbReference type="PANTHER" id="PTHR23115">
    <property type="entry name" value="TRANSLATION FACTOR"/>
    <property type="match status" value="1"/>
</dbReference>
<dbReference type="PROSITE" id="PS00301">
    <property type="entry name" value="G_TR_1"/>
    <property type="match status" value="1"/>
</dbReference>
<name>A0A4Q1ANV9_9BACT</name>
<comment type="pathway">
    <text evidence="1 9">Sulfur metabolism; hydrogen sulfide biosynthesis; sulfite from sulfate: step 1/3.</text>
</comment>
<accession>A0A4Q1ANV9</accession>
<dbReference type="GO" id="GO:0004781">
    <property type="term" value="F:sulfate adenylyltransferase (ATP) activity"/>
    <property type="evidence" value="ECO:0007669"/>
    <property type="project" value="UniProtKB-UniRule"/>
</dbReference>
<evidence type="ECO:0000259" key="10">
    <source>
        <dbReference type="PROSITE" id="PS51722"/>
    </source>
</evidence>
<feature type="binding site" evidence="9">
    <location>
        <begin position="31"/>
        <end position="38"/>
    </location>
    <ligand>
        <name>GTP</name>
        <dbReference type="ChEBI" id="CHEBI:37565"/>
    </ligand>
</feature>
<keyword evidence="3 9" id="KW-0548">Nucleotidyltransferase</keyword>
<dbReference type="InterPro" id="IPR044138">
    <property type="entry name" value="CysN_II"/>
</dbReference>
<comment type="subunit">
    <text evidence="8">Heterodimer composed of CysD, the smaller subunit, and CysNC.</text>
</comment>
<dbReference type="OrthoDB" id="9804504at2"/>
<keyword evidence="5 9" id="KW-0067">ATP-binding</keyword>
<feature type="domain" description="Tr-type G" evidence="10">
    <location>
        <begin position="22"/>
        <end position="237"/>
    </location>
</feature>
<dbReference type="SUPFAM" id="SSF52540">
    <property type="entry name" value="P-loop containing nucleoside triphosphate hydrolases"/>
    <property type="match status" value="1"/>
</dbReference>
<dbReference type="Proteomes" id="UP000289758">
    <property type="component" value="Unassembled WGS sequence"/>
</dbReference>
<evidence type="ECO:0000313" key="11">
    <source>
        <dbReference type="EMBL" id="RXK08269.1"/>
    </source>
</evidence>
<evidence type="ECO:0000256" key="9">
    <source>
        <dbReference type="HAMAP-Rule" id="MF_00062"/>
    </source>
</evidence>
<dbReference type="CDD" id="cd04166">
    <property type="entry name" value="CysN_ATPS"/>
    <property type="match status" value="1"/>
</dbReference>
<comment type="caution">
    <text evidence="11">The sequence shown here is derived from an EMBL/GenBank/DDBJ whole genome shotgun (WGS) entry which is preliminary data.</text>
</comment>
<evidence type="ECO:0000256" key="4">
    <source>
        <dbReference type="ARBA" id="ARBA00022741"/>
    </source>
</evidence>